<dbReference type="InterPro" id="IPR016161">
    <property type="entry name" value="Ald_DH/histidinol_DH"/>
</dbReference>
<keyword evidence="4 7" id="KW-0521">NADP</keyword>
<feature type="domain" description="Aldehyde dehydrogenase" evidence="8">
    <location>
        <begin position="70"/>
        <end position="310"/>
    </location>
</feature>
<dbReference type="PROSITE" id="PS01223">
    <property type="entry name" value="PROA"/>
    <property type="match status" value="1"/>
</dbReference>
<dbReference type="NCBIfam" id="TIGR00407">
    <property type="entry name" value="proA"/>
    <property type="match status" value="1"/>
</dbReference>
<proteinExistence type="inferred from homology"/>
<sequence>MTLVDKCKKLCKASEILATMDTKLKNEALYQVGLSLKEYKAFILEENKKDVEKAKKDNMKESLIDRLCLSEERIDDMIEGIHNIIELKDPVWKSNELWTLENGLTLSKMTVPLGVIGIIYESRPNVTVDAFSLALKSGNCILLRGSSSSINSNNALVYAIKEGLKKSPVSENVIEFIDDIDRSVVKEMLTLNEYIDVIIPRGGKDLIQFVVKNATVPTIETGVGNCHIFVDETADIKKSIDIIENAKVQRPGVCNACETVLVHKKIANLFLPKLYDRLIERVEIRGCQETKKIIPVNSAIEEDWYKEYLDYILAVKVVENVDDAIFHIRKYGTKHSEAILTESLTNANKFLRQVDAAAVYVNASTRFTDGGQFGFGAEMGISTQKIHARGPMGLNELVTVKYTIIGNGQIRE</sequence>
<dbReference type="CDD" id="cd07079">
    <property type="entry name" value="ALDH_F18-19_ProA-GPR"/>
    <property type="match status" value="1"/>
</dbReference>
<dbReference type="InterPro" id="IPR016163">
    <property type="entry name" value="Ald_DH_C"/>
</dbReference>
<organism evidence="9 10">
    <name type="scientific">Crassaminicella thermophila</name>
    <dbReference type="NCBI Taxonomy" id="2599308"/>
    <lineage>
        <taxon>Bacteria</taxon>
        <taxon>Bacillati</taxon>
        <taxon>Bacillota</taxon>
        <taxon>Clostridia</taxon>
        <taxon>Eubacteriales</taxon>
        <taxon>Clostridiaceae</taxon>
        <taxon>Crassaminicella</taxon>
    </lineage>
</organism>
<dbReference type="InterPro" id="IPR016162">
    <property type="entry name" value="Ald_DH_N"/>
</dbReference>
<evidence type="ECO:0000256" key="4">
    <source>
        <dbReference type="ARBA" id="ARBA00022857"/>
    </source>
</evidence>
<evidence type="ECO:0000313" key="10">
    <source>
        <dbReference type="Proteomes" id="UP000324646"/>
    </source>
</evidence>
<comment type="subcellular location">
    <subcellularLocation>
        <location evidence="7">Cytoplasm</location>
    </subcellularLocation>
</comment>
<dbReference type="HAMAP" id="MF_00412">
    <property type="entry name" value="ProA"/>
    <property type="match status" value="1"/>
</dbReference>
<dbReference type="SUPFAM" id="SSF53720">
    <property type="entry name" value="ALDH-like"/>
    <property type="match status" value="1"/>
</dbReference>
<dbReference type="GO" id="GO:0055129">
    <property type="term" value="P:L-proline biosynthetic process"/>
    <property type="evidence" value="ECO:0007669"/>
    <property type="project" value="UniProtKB-UniRule"/>
</dbReference>
<dbReference type="InterPro" id="IPR020593">
    <property type="entry name" value="G-glutamylP_reductase_CS"/>
</dbReference>
<dbReference type="RefSeq" id="WP_148809364.1">
    <property type="nucleotide sequence ID" value="NZ_CP042243.1"/>
</dbReference>
<comment type="catalytic activity">
    <reaction evidence="6 7">
        <text>L-glutamate 5-semialdehyde + phosphate + NADP(+) = L-glutamyl 5-phosphate + NADPH + H(+)</text>
        <dbReference type="Rhea" id="RHEA:19541"/>
        <dbReference type="ChEBI" id="CHEBI:15378"/>
        <dbReference type="ChEBI" id="CHEBI:43474"/>
        <dbReference type="ChEBI" id="CHEBI:57783"/>
        <dbReference type="ChEBI" id="CHEBI:58066"/>
        <dbReference type="ChEBI" id="CHEBI:58274"/>
        <dbReference type="ChEBI" id="CHEBI:58349"/>
        <dbReference type="EC" id="1.2.1.41"/>
    </reaction>
</comment>
<dbReference type="Gene3D" id="3.40.605.10">
    <property type="entry name" value="Aldehyde Dehydrogenase, Chain A, domain 1"/>
    <property type="match status" value="1"/>
</dbReference>
<dbReference type="InterPro" id="IPR015590">
    <property type="entry name" value="Aldehyde_DH_dom"/>
</dbReference>
<dbReference type="Gene3D" id="3.40.309.10">
    <property type="entry name" value="Aldehyde Dehydrogenase, Chain A, domain 2"/>
    <property type="match status" value="1"/>
</dbReference>
<dbReference type="PIRSF" id="PIRSF000151">
    <property type="entry name" value="GPR"/>
    <property type="match status" value="1"/>
</dbReference>
<keyword evidence="10" id="KW-1185">Reference proteome</keyword>
<dbReference type="FunFam" id="3.40.309.10:FF:000006">
    <property type="entry name" value="Gamma-glutamyl phosphate reductase"/>
    <property type="match status" value="1"/>
</dbReference>
<evidence type="ECO:0000259" key="8">
    <source>
        <dbReference type="Pfam" id="PF00171"/>
    </source>
</evidence>
<dbReference type="GO" id="GO:0005737">
    <property type="term" value="C:cytoplasm"/>
    <property type="evidence" value="ECO:0007669"/>
    <property type="project" value="UniProtKB-SubCell"/>
</dbReference>
<evidence type="ECO:0000256" key="2">
    <source>
        <dbReference type="ARBA" id="ARBA00022605"/>
    </source>
</evidence>
<dbReference type="PANTHER" id="PTHR11063:SF8">
    <property type="entry name" value="DELTA-1-PYRROLINE-5-CARBOXYLATE SYNTHASE"/>
    <property type="match status" value="1"/>
</dbReference>
<dbReference type="InterPro" id="IPR012134">
    <property type="entry name" value="Glu-5-SA_DH"/>
</dbReference>
<dbReference type="OrthoDB" id="9809970at2"/>
<evidence type="ECO:0000256" key="1">
    <source>
        <dbReference type="ARBA" id="ARBA00004985"/>
    </source>
</evidence>
<dbReference type="PANTHER" id="PTHR11063">
    <property type="entry name" value="GLUTAMATE SEMIALDEHYDE DEHYDROGENASE"/>
    <property type="match status" value="1"/>
</dbReference>
<dbReference type="AlphaFoldDB" id="A0A5C0SGW5"/>
<comment type="function">
    <text evidence="7">Catalyzes the NADPH-dependent reduction of L-glutamate 5-phosphate into L-glutamate 5-semialdehyde and phosphate. The product spontaneously undergoes cyclization to form 1-pyrroline-5-carboxylate.</text>
</comment>
<evidence type="ECO:0000256" key="7">
    <source>
        <dbReference type="HAMAP-Rule" id="MF_00412"/>
    </source>
</evidence>
<dbReference type="GO" id="GO:0004350">
    <property type="term" value="F:glutamate-5-semialdehyde dehydrogenase activity"/>
    <property type="evidence" value="ECO:0007669"/>
    <property type="project" value="UniProtKB-UniRule"/>
</dbReference>
<keyword evidence="3 7" id="KW-0641">Proline biosynthesis</keyword>
<keyword evidence="5 7" id="KW-0560">Oxidoreductase</keyword>
<keyword evidence="2 7" id="KW-0028">Amino-acid biosynthesis</keyword>
<dbReference type="GO" id="GO:0050661">
    <property type="term" value="F:NADP binding"/>
    <property type="evidence" value="ECO:0007669"/>
    <property type="project" value="InterPro"/>
</dbReference>
<evidence type="ECO:0000256" key="5">
    <source>
        <dbReference type="ARBA" id="ARBA00023002"/>
    </source>
</evidence>
<dbReference type="EC" id="1.2.1.41" evidence="7"/>
<dbReference type="KEGG" id="crs:FQB35_07380"/>
<comment type="similarity">
    <text evidence="7">Belongs to the gamma-glutamyl phosphate reductase family.</text>
</comment>
<dbReference type="Proteomes" id="UP000324646">
    <property type="component" value="Chromosome"/>
</dbReference>
<dbReference type="InterPro" id="IPR000965">
    <property type="entry name" value="GPR_dom"/>
</dbReference>
<dbReference type="EMBL" id="CP042243">
    <property type="protein sequence ID" value="QEK12209.1"/>
    <property type="molecule type" value="Genomic_DNA"/>
</dbReference>
<accession>A0A5C0SGW5</accession>
<dbReference type="Pfam" id="PF00171">
    <property type="entry name" value="Aldedh"/>
    <property type="match status" value="1"/>
</dbReference>
<gene>
    <name evidence="7" type="primary">proA</name>
    <name evidence="9" type="ORF">FQB35_07380</name>
</gene>
<name>A0A5C0SGW5_CRATE</name>
<comment type="pathway">
    <text evidence="1 7">Amino-acid biosynthesis; L-proline biosynthesis; L-glutamate 5-semialdehyde from L-glutamate: step 2/2.</text>
</comment>
<evidence type="ECO:0000256" key="6">
    <source>
        <dbReference type="ARBA" id="ARBA00049024"/>
    </source>
</evidence>
<protein>
    <recommendedName>
        <fullName evidence="7">Gamma-glutamyl phosphate reductase</fullName>
        <shortName evidence="7">GPR</shortName>
        <ecNumber evidence="7">1.2.1.41</ecNumber>
    </recommendedName>
    <alternativeName>
        <fullName evidence="7">Glutamate-5-semialdehyde dehydrogenase</fullName>
    </alternativeName>
    <alternativeName>
        <fullName evidence="7">Glutamyl-gamma-semialdehyde dehydrogenase</fullName>
        <shortName evidence="7">GSA dehydrogenase</shortName>
    </alternativeName>
</protein>
<evidence type="ECO:0000313" key="9">
    <source>
        <dbReference type="EMBL" id="QEK12209.1"/>
    </source>
</evidence>
<keyword evidence="7" id="KW-0963">Cytoplasm</keyword>
<dbReference type="NCBIfam" id="NF001221">
    <property type="entry name" value="PRK00197.1"/>
    <property type="match status" value="1"/>
</dbReference>
<dbReference type="UniPathway" id="UPA00098">
    <property type="reaction ID" value="UER00360"/>
</dbReference>
<evidence type="ECO:0000256" key="3">
    <source>
        <dbReference type="ARBA" id="ARBA00022650"/>
    </source>
</evidence>
<reference evidence="9 10" key="1">
    <citation type="submission" date="2019-07" db="EMBL/GenBank/DDBJ databases">
        <title>Complete genome of Crassaminicella thermophila SY095.</title>
        <authorList>
            <person name="Li X."/>
        </authorList>
    </citation>
    <scope>NUCLEOTIDE SEQUENCE [LARGE SCALE GENOMIC DNA]</scope>
    <source>
        <strain evidence="9 10">SY095</strain>
    </source>
</reference>